<evidence type="ECO:0000313" key="2">
    <source>
        <dbReference type="EMBL" id="KAF7277245.1"/>
    </source>
</evidence>
<accession>A0A834MEW3</accession>
<feature type="non-terminal residue" evidence="2">
    <location>
        <position position="1"/>
    </location>
</feature>
<organism evidence="2 3">
    <name type="scientific">Rhynchophorus ferrugineus</name>
    <name type="common">Red palm weevil</name>
    <name type="synonym">Curculio ferrugineus</name>
    <dbReference type="NCBI Taxonomy" id="354439"/>
    <lineage>
        <taxon>Eukaryota</taxon>
        <taxon>Metazoa</taxon>
        <taxon>Ecdysozoa</taxon>
        <taxon>Arthropoda</taxon>
        <taxon>Hexapoda</taxon>
        <taxon>Insecta</taxon>
        <taxon>Pterygota</taxon>
        <taxon>Neoptera</taxon>
        <taxon>Endopterygota</taxon>
        <taxon>Coleoptera</taxon>
        <taxon>Polyphaga</taxon>
        <taxon>Cucujiformia</taxon>
        <taxon>Curculionidae</taxon>
        <taxon>Dryophthorinae</taxon>
        <taxon>Rhynchophorus</taxon>
    </lineage>
</organism>
<reference evidence="2" key="1">
    <citation type="submission" date="2020-08" db="EMBL/GenBank/DDBJ databases">
        <title>Genome sequencing and assembly of the red palm weevil Rhynchophorus ferrugineus.</title>
        <authorList>
            <person name="Dias G.B."/>
            <person name="Bergman C.M."/>
            <person name="Manee M."/>
        </authorList>
    </citation>
    <scope>NUCLEOTIDE SEQUENCE</scope>
    <source>
        <strain evidence="2">AA-2017</strain>
        <tissue evidence="2">Whole larva</tissue>
    </source>
</reference>
<dbReference type="AlphaFoldDB" id="A0A834MEW3"/>
<name>A0A834MEW3_RHYFE</name>
<dbReference type="Proteomes" id="UP000625711">
    <property type="component" value="Unassembled WGS sequence"/>
</dbReference>
<gene>
    <name evidence="2" type="ORF">GWI33_009010</name>
</gene>
<keyword evidence="3" id="KW-1185">Reference proteome</keyword>
<evidence type="ECO:0000256" key="1">
    <source>
        <dbReference type="SAM" id="MobiDB-lite"/>
    </source>
</evidence>
<dbReference type="EMBL" id="JAACXV010003292">
    <property type="protein sequence ID" value="KAF7277245.1"/>
    <property type="molecule type" value="Genomic_DNA"/>
</dbReference>
<comment type="caution">
    <text evidence="2">The sequence shown here is derived from an EMBL/GenBank/DDBJ whole genome shotgun (WGS) entry which is preliminary data.</text>
</comment>
<protein>
    <submittedName>
        <fullName evidence="2">Uncharacterized protein</fullName>
    </submittedName>
</protein>
<evidence type="ECO:0000313" key="3">
    <source>
        <dbReference type="Proteomes" id="UP000625711"/>
    </source>
</evidence>
<feature type="region of interest" description="Disordered" evidence="1">
    <location>
        <begin position="39"/>
        <end position="60"/>
    </location>
</feature>
<sequence>SSFEINPKVLGVRNGSTSSDSPLLAGPALMPMHLNLSIHGMTSERKSPPTETDPGQESRIISGEGWLECVDEGCSDALAVSH</sequence>
<feature type="region of interest" description="Disordered" evidence="1">
    <location>
        <begin position="1"/>
        <end position="25"/>
    </location>
</feature>
<proteinExistence type="predicted"/>